<comment type="caution">
    <text evidence="2">The sequence shown here is derived from an EMBL/GenBank/DDBJ whole genome shotgun (WGS) entry which is preliminary data.</text>
</comment>
<evidence type="ECO:0000256" key="1">
    <source>
        <dbReference type="SAM" id="MobiDB-lite"/>
    </source>
</evidence>
<feature type="region of interest" description="Disordered" evidence="1">
    <location>
        <begin position="1"/>
        <end position="35"/>
    </location>
</feature>
<evidence type="ECO:0000313" key="3">
    <source>
        <dbReference type="Proteomes" id="UP001518989"/>
    </source>
</evidence>
<dbReference type="EMBL" id="JACTNG010000011">
    <property type="protein sequence ID" value="MBO1080977.1"/>
    <property type="molecule type" value="Genomic_DNA"/>
</dbReference>
<sequence>MPRRLPGIVRAMNGRSQKGFRGKSQRKQGRAAAPQAELERLRAELAEARAQLRRVEQEGADGFLAKRLADLEEGRQVARGQAVEATVARARAEAQLQALRDAIGKAPGLSGWLLRRAQRRLG</sequence>
<reference evidence="2 3" key="1">
    <citation type="submission" date="2020-09" db="EMBL/GenBank/DDBJ databases">
        <title>Roseomonas.</title>
        <authorList>
            <person name="Zhu W."/>
        </authorList>
    </citation>
    <scope>NUCLEOTIDE SEQUENCE [LARGE SCALE GENOMIC DNA]</scope>
    <source>
        <strain evidence="2 3">573</strain>
    </source>
</reference>
<organism evidence="2 3">
    <name type="scientific">Roseomonas haemaphysalidis</name>
    <dbReference type="NCBI Taxonomy" id="2768162"/>
    <lineage>
        <taxon>Bacteria</taxon>
        <taxon>Pseudomonadati</taxon>
        <taxon>Pseudomonadota</taxon>
        <taxon>Alphaproteobacteria</taxon>
        <taxon>Acetobacterales</taxon>
        <taxon>Roseomonadaceae</taxon>
        <taxon>Roseomonas</taxon>
    </lineage>
</organism>
<evidence type="ECO:0000313" key="2">
    <source>
        <dbReference type="EMBL" id="MBO1080977.1"/>
    </source>
</evidence>
<dbReference type="Proteomes" id="UP001518989">
    <property type="component" value="Unassembled WGS sequence"/>
</dbReference>
<feature type="compositionally biased region" description="Basic residues" evidence="1">
    <location>
        <begin position="18"/>
        <end position="29"/>
    </location>
</feature>
<protein>
    <submittedName>
        <fullName evidence="2">Uncharacterized protein</fullName>
    </submittedName>
</protein>
<keyword evidence="3" id="KW-1185">Reference proteome</keyword>
<proteinExistence type="predicted"/>
<accession>A0ABS3KU22</accession>
<gene>
    <name evidence="2" type="ORF">IAI61_18190</name>
</gene>
<dbReference type="RefSeq" id="WP_207419148.1">
    <property type="nucleotide sequence ID" value="NZ_CP061177.1"/>
</dbReference>
<name>A0ABS3KU22_9PROT</name>